<gene>
    <name evidence="1" type="ORF">NPIL_470831</name>
</gene>
<evidence type="ECO:0000313" key="1">
    <source>
        <dbReference type="EMBL" id="GFS46169.1"/>
    </source>
</evidence>
<dbReference type="EMBL" id="BMAW01044738">
    <property type="protein sequence ID" value="GFS46169.1"/>
    <property type="molecule type" value="Genomic_DNA"/>
</dbReference>
<evidence type="ECO:0000313" key="2">
    <source>
        <dbReference type="Proteomes" id="UP000887013"/>
    </source>
</evidence>
<protein>
    <submittedName>
        <fullName evidence="1">Uncharacterized protein</fullName>
    </submittedName>
</protein>
<sequence>MGIRVRSILPLLCYYDVFSPIRFTNRIFSMFLVTLHGSSLPLPTTCYLPVVPIAYGQYALVVGPLIGYFLNSTQLLPCLTWGQDVRVHSCQWRCTDGHLGQ</sequence>
<keyword evidence="2" id="KW-1185">Reference proteome</keyword>
<reference evidence="1" key="1">
    <citation type="submission" date="2020-08" db="EMBL/GenBank/DDBJ databases">
        <title>Multicomponent nature underlies the extraordinary mechanical properties of spider dragline silk.</title>
        <authorList>
            <person name="Kono N."/>
            <person name="Nakamura H."/>
            <person name="Mori M."/>
            <person name="Yoshida Y."/>
            <person name="Ohtoshi R."/>
            <person name="Malay A.D."/>
            <person name="Moran D.A.P."/>
            <person name="Tomita M."/>
            <person name="Numata K."/>
            <person name="Arakawa K."/>
        </authorList>
    </citation>
    <scope>NUCLEOTIDE SEQUENCE</scope>
</reference>
<organism evidence="1 2">
    <name type="scientific">Nephila pilipes</name>
    <name type="common">Giant wood spider</name>
    <name type="synonym">Nephila maculata</name>
    <dbReference type="NCBI Taxonomy" id="299642"/>
    <lineage>
        <taxon>Eukaryota</taxon>
        <taxon>Metazoa</taxon>
        <taxon>Ecdysozoa</taxon>
        <taxon>Arthropoda</taxon>
        <taxon>Chelicerata</taxon>
        <taxon>Arachnida</taxon>
        <taxon>Araneae</taxon>
        <taxon>Araneomorphae</taxon>
        <taxon>Entelegynae</taxon>
        <taxon>Araneoidea</taxon>
        <taxon>Nephilidae</taxon>
        <taxon>Nephila</taxon>
    </lineage>
</organism>
<comment type="caution">
    <text evidence="1">The sequence shown here is derived from an EMBL/GenBank/DDBJ whole genome shotgun (WGS) entry which is preliminary data.</text>
</comment>
<dbReference type="AlphaFoldDB" id="A0A8X6II62"/>
<proteinExistence type="predicted"/>
<dbReference type="Proteomes" id="UP000887013">
    <property type="component" value="Unassembled WGS sequence"/>
</dbReference>
<accession>A0A8X6II62</accession>
<name>A0A8X6II62_NEPPI</name>